<dbReference type="Proteomes" id="UP001444661">
    <property type="component" value="Unassembled WGS sequence"/>
</dbReference>
<keyword evidence="2" id="KW-1185">Reference proteome</keyword>
<evidence type="ECO:0000313" key="1">
    <source>
        <dbReference type="EMBL" id="KAK8039655.1"/>
    </source>
</evidence>
<protein>
    <recommendedName>
        <fullName evidence="3">Fungal-type protein kinase domain-containing protein</fullName>
    </recommendedName>
</protein>
<gene>
    <name evidence="1" type="ORF">PG993_008066</name>
</gene>
<comment type="caution">
    <text evidence="1">The sequence shown here is derived from an EMBL/GenBank/DDBJ whole genome shotgun (WGS) entry which is preliminary data.</text>
</comment>
<proteinExistence type="predicted"/>
<name>A0ABR1SZA5_9PEZI</name>
<evidence type="ECO:0008006" key="3">
    <source>
        <dbReference type="Google" id="ProtNLM"/>
    </source>
</evidence>
<reference evidence="1 2" key="1">
    <citation type="submission" date="2023-01" db="EMBL/GenBank/DDBJ databases">
        <title>Analysis of 21 Apiospora genomes using comparative genomics revels a genus with tremendous synthesis potential of carbohydrate active enzymes and secondary metabolites.</title>
        <authorList>
            <person name="Sorensen T."/>
        </authorList>
    </citation>
    <scope>NUCLEOTIDE SEQUENCE [LARGE SCALE GENOMIC DNA]</scope>
    <source>
        <strain evidence="1 2">CBS 33761</strain>
    </source>
</reference>
<evidence type="ECO:0000313" key="2">
    <source>
        <dbReference type="Proteomes" id="UP001444661"/>
    </source>
</evidence>
<organism evidence="1 2">
    <name type="scientific">Apiospora rasikravindrae</name>
    <dbReference type="NCBI Taxonomy" id="990691"/>
    <lineage>
        <taxon>Eukaryota</taxon>
        <taxon>Fungi</taxon>
        <taxon>Dikarya</taxon>
        <taxon>Ascomycota</taxon>
        <taxon>Pezizomycotina</taxon>
        <taxon>Sordariomycetes</taxon>
        <taxon>Xylariomycetidae</taxon>
        <taxon>Amphisphaeriales</taxon>
        <taxon>Apiosporaceae</taxon>
        <taxon>Apiospora</taxon>
    </lineage>
</organism>
<accession>A0ABR1SZA5</accession>
<dbReference type="EMBL" id="JAQQWK010000006">
    <property type="protein sequence ID" value="KAK8039655.1"/>
    <property type="molecule type" value="Genomic_DNA"/>
</dbReference>
<sequence>MEPPSSQPLQERSSPEEVDPTWVHCFYPTKYVTALMMANGPANGIHFMGGPTTDPNFCLLAMKLEVSEVIKRGSVQVVWNSDHALVATPSKNAESVRGKGEAQRQALLKFRQNAIGGTEVYGNQMGPVYRNHHEYRSVWVQVEGGILVRDIKDSSEGTQKLFAQLVVQACLPLKDESHILRRLTARHITEHCQTLFSRELKIRDEDRDRSKLHLFALVRRLFELAGGREDPWQYHTCLQRGYAPDRSLVLLGSIAGASGSPNLQDLRITQTLQFLSGCKAFENERLTKEALKQRTHLIIRLLANPSPADLPVAFLVDLSRIKCAEFRIYKMETTLQVPMLEDHITSAGFFLCWRSCFDPSVEVVDYVRSPEGRQLLKPHFDTHYEKSDVGRLAISLLVIHWFFYLRDTNNNGGEIHSGVDCLNSFCSLLHGQELPNAQWVVAKQLRALKQVFHSLAPELSTFLQGCGTWTKMVGDDVEPVLADFWQSRVQGVAFKVAFDKATAPSHGISHAM</sequence>